<sequence length="145" mass="16461">MLMMLKTIPPLVSMLDSDDPDLHIDARYALLRSTMSCNPLSFSDLRSKSYLRLQLQEQDTIMKADVVHKMLNLIKSDNFILVSEAIITNFLGLNALDSNKLIISASRVIPILLSTFRSPDRQARHCLHALQPLHCLRQPPPPRQC</sequence>
<keyword evidence="2" id="KW-1185">Reference proteome</keyword>
<organism evidence="1 2">
    <name type="scientific">Ensete ventricosum</name>
    <name type="common">Abyssinian banana</name>
    <name type="synonym">Musa ensete</name>
    <dbReference type="NCBI Taxonomy" id="4639"/>
    <lineage>
        <taxon>Eukaryota</taxon>
        <taxon>Viridiplantae</taxon>
        <taxon>Streptophyta</taxon>
        <taxon>Embryophyta</taxon>
        <taxon>Tracheophyta</taxon>
        <taxon>Spermatophyta</taxon>
        <taxon>Magnoliopsida</taxon>
        <taxon>Liliopsida</taxon>
        <taxon>Zingiberales</taxon>
        <taxon>Musaceae</taxon>
        <taxon>Ensete</taxon>
    </lineage>
</organism>
<accession>A0AAV8RFE8</accession>
<dbReference type="EMBL" id="JAQQAF010000003">
    <property type="protein sequence ID" value="KAJ8500929.1"/>
    <property type="molecule type" value="Genomic_DNA"/>
</dbReference>
<dbReference type="SUPFAM" id="SSF48371">
    <property type="entry name" value="ARM repeat"/>
    <property type="match status" value="1"/>
</dbReference>
<dbReference type="AlphaFoldDB" id="A0AAV8RFE8"/>
<dbReference type="Gene3D" id="1.25.10.10">
    <property type="entry name" value="Leucine-rich Repeat Variant"/>
    <property type="match status" value="1"/>
</dbReference>
<comment type="caution">
    <text evidence="1">The sequence shown here is derived from an EMBL/GenBank/DDBJ whole genome shotgun (WGS) entry which is preliminary data.</text>
</comment>
<evidence type="ECO:0000313" key="2">
    <source>
        <dbReference type="Proteomes" id="UP001222027"/>
    </source>
</evidence>
<protein>
    <submittedName>
        <fullName evidence="1">Uncharacterized protein</fullName>
    </submittedName>
</protein>
<dbReference type="Proteomes" id="UP001222027">
    <property type="component" value="Unassembled WGS sequence"/>
</dbReference>
<gene>
    <name evidence="1" type="ORF">OPV22_011481</name>
</gene>
<reference evidence="1 2" key="1">
    <citation type="submission" date="2022-12" db="EMBL/GenBank/DDBJ databases">
        <title>Chromosome-scale assembly of the Ensete ventricosum genome.</title>
        <authorList>
            <person name="Dussert Y."/>
            <person name="Stocks J."/>
            <person name="Wendawek A."/>
            <person name="Woldeyes F."/>
            <person name="Nichols R.A."/>
            <person name="Borrell J.S."/>
        </authorList>
    </citation>
    <scope>NUCLEOTIDE SEQUENCE [LARGE SCALE GENOMIC DNA]</scope>
    <source>
        <strain evidence="2">cv. Maze</strain>
        <tissue evidence="1">Seeds</tissue>
    </source>
</reference>
<name>A0AAV8RFE8_ENSVE</name>
<proteinExistence type="predicted"/>
<dbReference type="PANTHER" id="PTHR46700:SF1">
    <property type="entry name" value="ARM REPEAT SUPERFAMILY PROTEIN"/>
    <property type="match status" value="1"/>
</dbReference>
<dbReference type="PANTHER" id="PTHR46700">
    <property type="entry name" value="ARM REPEAT SUPERFAMILY PROTEIN"/>
    <property type="match status" value="1"/>
</dbReference>
<dbReference type="InterPro" id="IPR011989">
    <property type="entry name" value="ARM-like"/>
</dbReference>
<evidence type="ECO:0000313" key="1">
    <source>
        <dbReference type="EMBL" id="KAJ8500929.1"/>
    </source>
</evidence>
<dbReference type="InterPro" id="IPR016024">
    <property type="entry name" value="ARM-type_fold"/>
</dbReference>